<sequence length="376" mass="41481">MLNGRSSKPWRKTGPVVLLALLAIFAGARAQAIREDGSYSCTLCHSKIKAQFLDDIHFKRGITCDRCHGGDPGAFEMEGAKAPSTRYRGKLSKAEGVRLCASCHSDEEMMRQYGLSTDQYQQFAVSEHGRMLLGEGNADVAACVDCHGVHLILPPSDPSSQVFRKNLPYTCAKCHSDEAYMAPYGTPTNQLDDYLQSVHGTELIEKNNRAVPECARCHGVHGASAPGTTEVYNVCGQCHPFIREQFMKSPHFEAEKEGLIEGCVACHGSHRIVRADSELFVKSCQECHARDSQAFRAGTEMKDLIDGAWRRYAEGRTELDRAMNDGLIIVDEELMLEEAHTLLINLRTVQHTIDVRVVEGEVAKAKSIVNGVITTL</sequence>
<feature type="non-terminal residue" evidence="3">
    <location>
        <position position="376"/>
    </location>
</feature>
<gene>
    <name evidence="3" type="ORF">A2Z06_02685</name>
</gene>
<dbReference type="GO" id="GO:0016491">
    <property type="term" value="F:oxidoreductase activity"/>
    <property type="evidence" value="ECO:0007669"/>
    <property type="project" value="TreeGrafter"/>
</dbReference>
<dbReference type="InterPro" id="IPR051829">
    <property type="entry name" value="Multiheme_Cytochr_ET"/>
</dbReference>
<comment type="caution">
    <text evidence="3">The sequence shown here is derived from an EMBL/GenBank/DDBJ whole genome shotgun (WGS) entry which is preliminary data.</text>
</comment>
<name>A0A1F5YCX1_9BACT</name>
<dbReference type="Gene3D" id="1.10.1130.10">
    <property type="entry name" value="Flavocytochrome C3, Chain A"/>
    <property type="match status" value="2"/>
</dbReference>
<evidence type="ECO:0000259" key="2">
    <source>
        <dbReference type="Pfam" id="PF14522"/>
    </source>
</evidence>
<dbReference type="PANTHER" id="PTHR35038">
    <property type="entry name" value="DISSIMILATORY SULFITE REDUCTASE SIRA"/>
    <property type="match status" value="1"/>
</dbReference>
<reference evidence="3 4" key="1">
    <citation type="journal article" date="2016" name="Nat. Commun.">
        <title>Thousands of microbial genomes shed light on interconnected biogeochemical processes in an aquifer system.</title>
        <authorList>
            <person name="Anantharaman K."/>
            <person name="Brown C.T."/>
            <person name="Hug L.A."/>
            <person name="Sharon I."/>
            <person name="Castelle C.J."/>
            <person name="Probst A.J."/>
            <person name="Thomas B.C."/>
            <person name="Singh A."/>
            <person name="Wilkins M.J."/>
            <person name="Karaoz U."/>
            <person name="Brodie E.L."/>
            <person name="Williams K.H."/>
            <person name="Hubbard S.S."/>
            <person name="Banfield J.F."/>
        </authorList>
    </citation>
    <scope>NUCLEOTIDE SEQUENCE [LARGE SCALE GENOMIC DNA]</scope>
</reference>
<evidence type="ECO:0000313" key="3">
    <source>
        <dbReference type="EMBL" id="OGF97983.1"/>
    </source>
</evidence>
<protein>
    <recommendedName>
        <fullName evidence="2">Cytochrome c7-like domain-containing protein</fullName>
    </recommendedName>
</protein>
<dbReference type="Proteomes" id="UP000179034">
    <property type="component" value="Unassembled WGS sequence"/>
</dbReference>
<keyword evidence="1" id="KW-0732">Signal</keyword>
<dbReference type="Pfam" id="PF14522">
    <property type="entry name" value="Cytochrome_C7"/>
    <property type="match status" value="1"/>
</dbReference>
<evidence type="ECO:0000313" key="4">
    <source>
        <dbReference type="Proteomes" id="UP000179034"/>
    </source>
</evidence>
<organism evidence="3 4">
    <name type="scientific">Candidatus Glassbacteria bacterium RBG_16_58_8</name>
    <dbReference type="NCBI Taxonomy" id="1817866"/>
    <lineage>
        <taxon>Bacteria</taxon>
        <taxon>Candidatus Glassiibacteriota</taxon>
    </lineage>
</organism>
<dbReference type="SUPFAM" id="SSF48695">
    <property type="entry name" value="Multiheme cytochromes"/>
    <property type="match status" value="1"/>
</dbReference>
<feature type="domain" description="Cytochrome c7-like" evidence="2">
    <location>
        <begin position="52"/>
        <end position="147"/>
    </location>
</feature>
<accession>A0A1F5YCX1</accession>
<proteinExistence type="predicted"/>
<dbReference type="InterPro" id="IPR029467">
    <property type="entry name" value="Cyt_c7-like"/>
</dbReference>
<dbReference type="EMBL" id="MFIW01000028">
    <property type="protein sequence ID" value="OGF97983.1"/>
    <property type="molecule type" value="Genomic_DNA"/>
</dbReference>
<evidence type="ECO:0000256" key="1">
    <source>
        <dbReference type="ARBA" id="ARBA00022729"/>
    </source>
</evidence>
<dbReference type="InterPro" id="IPR036280">
    <property type="entry name" value="Multihaem_cyt_sf"/>
</dbReference>
<dbReference type="AlphaFoldDB" id="A0A1F5YCX1"/>
<dbReference type="PANTHER" id="PTHR35038:SF6">
    <property type="entry name" value="SURFACE LOCALIZED DECAHEME CYTOCHROME C LIPOPROTEIN"/>
    <property type="match status" value="1"/>
</dbReference>